<feature type="binding site" description="axial binding residue" evidence="11">
    <location>
        <position position="462"/>
    </location>
    <ligand>
        <name>heme</name>
        <dbReference type="ChEBI" id="CHEBI:30413"/>
    </ligand>
    <ligandPart>
        <name>Fe</name>
        <dbReference type="ChEBI" id="CHEBI:18248"/>
    </ligandPart>
</feature>
<dbReference type="InterPro" id="IPR017972">
    <property type="entry name" value="Cyt_P450_CS"/>
</dbReference>
<keyword evidence="3 11" id="KW-0349">Heme</keyword>
<organism evidence="14 15">
    <name type="scientific">Buddleja alternifolia</name>
    <dbReference type="NCBI Taxonomy" id="168488"/>
    <lineage>
        <taxon>Eukaryota</taxon>
        <taxon>Viridiplantae</taxon>
        <taxon>Streptophyta</taxon>
        <taxon>Embryophyta</taxon>
        <taxon>Tracheophyta</taxon>
        <taxon>Spermatophyta</taxon>
        <taxon>Magnoliopsida</taxon>
        <taxon>eudicotyledons</taxon>
        <taxon>Gunneridae</taxon>
        <taxon>Pentapetalae</taxon>
        <taxon>asterids</taxon>
        <taxon>lamiids</taxon>
        <taxon>Lamiales</taxon>
        <taxon>Scrophulariaceae</taxon>
        <taxon>Buddlejeae</taxon>
        <taxon>Buddleja</taxon>
    </lineage>
</organism>
<dbReference type="PRINTS" id="PR00463">
    <property type="entry name" value="EP450I"/>
</dbReference>
<keyword evidence="5 11" id="KW-0479">Metal-binding</keyword>
<evidence type="ECO:0000256" key="10">
    <source>
        <dbReference type="ARBA" id="ARBA00023136"/>
    </source>
</evidence>
<comment type="cofactor">
    <cofactor evidence="11">
        <name>heme</name>
        <dbReference type="ChEBI" id="CHEBI:30413"/>
    </cofactor>
</comment>
<evidence type="ECO:0000313" key="14">
    <source>
        <dbReference type="EMBL" id="KAG8370315.1"/>
    </source>
</evidence>
<dbReference type="GO" id="GO:0016705">
    <property type="term" value="F:oxidoreductase activity, acting on paired donors, with incorporation or reduction of molecular oxygen"/>
    <property type="evidence" value="ECO:0007669"/>
    <property type="project" value="InterPro"/>
</dbReference>
<comment type="subcellular location">
    <subcellularLocation>
        <location evidence="1">Membrane</location>
        <topology evidence="1">Single-pass membrane protein</topology>
    </subcellularLocation>
</comment>
<dbReference type="Proteomes" id="UP000826271">
    <property type="component" value="Unassembled WGS sequence"/>
</dbReference>
<evidence type="ECO:0000313" key="15">
    <source>
        <dbReference type="Proteomes" id="UP000826271"/>
    </source>
</evidence>
<keyword evidence="8 11" id="KW-0408">Iron</keyword>
<dbReference type="SUPFAM" id="SSF48264">
    <property type="entry name" value="Cytochrome P450"/>
    <property type="match status" value="1"/>
</dbReference>
<dbReference type="PANTHER" id="PTHR24282:SF273">
    <property type="entry name" value="CYTOCHROME P450 CYP72A219-LIKE"/>
    <property type="match status" value="1"/>
</dbReference>
<evidence type="ECO:0000256" key="1">
    <source>
        <dbReference type="ARBA" id="ARBA00004167"/>
    </source>
</evidence>
<dbReference type="AlphaFoldDB" id="A0AAV6WTJ5"/>
<keyword evidence="7 12" id="KW-0560">Oxidoreductase</keyword>
<evidence type="ECO:0000256" key="9">
    <source>
        <dbReference type="ARBA" id="ARBA00023033"/>
    </source>
</evidence>
<evidence type="ECO:0000256" key="13">
    <source>
        <dbReference type="SAM" id="Phobius"/>
    </source>
</evidence>
<keyword evidence="15" id="KW-1185">Reference proteome</keyword>
<dbReference type="InterPro" id="IPR002401">
    <property type="entry name" value="Cyt_P450_E_grp-I"/>
</dbReference>
<sequence>MWKFVIIPFFSILVLWTWQILNWVWIKPRKIEKLLRKQGMKGNSYRFLYGDSKETEFLYQKAYSKPIGLNEDIVPRVMPNIHHTVQKYGNYSFSWSGPRPRIFIMDLDVAREVLNKHRKYLKTFKISNHTVKLLVTGVANLEGEEWTKSRSRINPAFSMDKLKPMVPAIYGCSEDALNVWKEIVLKDGGSSVVNVFPHLEIFTGAVLAQLMFSSVYTEEIKRTFLQLAELAILARLPSQTFIMPGEKYLPTQTNRRGKEIDKYARVSFNAMINERLKRGPPSGYPDLLDIFLEELYDGNSRKESERQRIIEDAIGECRIFFFAGFETSSNLLTWTMIMLAAHQDWQDRAREEVFQVLGNKKEITSDDLGRLKVVTMIINEMLRLYPPVMELTRLVDEEMKVKEYTIPKDSLVTFPLLMYHRDPEIWGKDVLEFKPDRFADGVLKAANGIAAYMPFGWGPRICIGMNFAMLESKTFLAMLLREFSFELSPMYAHAPFVAFTIQPQIGAPIVLKKL</sequence>
<protein>
    <recommendedName>
        <fullName evidence="16">Cytochrome P450</fullName>
    </recommendedName>
</protein>
<evidence type="ECO:0000256" key="11">
    <source>
        <dbReference type="PIRSR" id="PIRSR602401-1"/>
    </source>
</evidence>
<evidence type="ECO:0000256" key="6">
    <source>
        <dbReference type="ARBA" id="ARBA00022989"/>
    </source>
</evidence>
<dbReference type="PANTHER" id="PTHR24282">
    <property type="entry name" value="CYTOCHROME P450 FAMILY MEMBER"/>
    <property type="match status" value="1"/>
</dbReference>
<dbReference type="EMBL" id="WHWC01000014">
    <property type="protein sequence ID" value="KAG8370315.1"/>
    <property type="molecule type" value="Genomic_DNA"/>
</dbReference>
<accession>A0AAV6WTJ5</accession>
<keyword evidence="4 13" id="KW-0812">Transmembrane</keyword>
<evidence type="ECO:0000256" key="3">
    <source>
        <dbReference type="ARBA" id="ARBA00022617"/>
    </source>
</evidence>
<dbReference type="GO" id="GO:0004497">
    <property type="term" value="F:monooxygenase activity"/>
    <property type="evidence" value="ECO:0007669"/>
    <property type="project" value="UniProtKB-KW"/>
</dbReference>
<evidence type="ECO:0000256" key="8">
    <source>
        <dbReference type="ARBA" id="ARBA00023004"/>
    </source>
</evidence>
<keyword evidence="9 12" id="KW-0503">Monooxygenase</keyword>
<dbReference type="PROSITE" id="PS00086">
    <property type="entry name" value="CYTOCHROME_P450"/>
    <property type="match status" value="1"/>
</dbReference>
<dbReference type="PRINTS" id="PR00385">
    <property type="entry name" value="P450"/>
</dbReference>
<name>A0AAV6WTJ5_9LAMI</name>
<evidence type="ECO:0000256" key="7">
    <source>
        <dbReference type="ARBA" id="ARBA00023002"/>
    </source>
</evidence>
<evidence type="ECO:0000256" key="2">
    <source>
        <dbReference type="ARBA" id="ARBA00010617"/>
    </source>
</evidence>
<evidence type="ECO:0008006" key="16">
    <source>
        <dbReference type="Google" id="ProtNLM"/>
    </source>
</evidence>
<dbReference type="InterPro" id="IPR036396">
    <property type="entry name" value="Cyt_P450_sf"/>
</dbReference>
<evidence type="ECO:0000256" key="4">
    <source>
        <dbReference type="ARBA" id="ARBA00022692"/>
    </source>
</evidence>
<comment type="similarity">
    <text evidence="2 12">Belongs to the cytochrome P450 family.</text>
</comment>
<dbReference type="Pfam" id="PF00067">
    <property type="entry name" value="p450"/>
    <property type="match status" value="1"/>
</dbReference>
<dbReference type="GO" id="GO:0016020">
    <property type="term" value="C:membrane"/>
    <property type="evidence" value="ECO:0007669"/>
    <property type="project" value="UniProtKB-SubCell"/>
</dbReference>
<dbReference type="GO" id="GO:0020037">
    <property type="term" value="F:heme binding"/>
    <property type="evidence" value="ECO:0007669"/>
    <property type="project" value="InterPro"/>
</dbReference>
<proteinExistence type="inferred from homology"/>
<evidence type="ECO:0000256" key="5">
    <source>
        <dbReference type="ARBA" id="ARBA00022723"/>
    </source>
</evidence>
<dbReference type="Gene3D" id="1.10.630.10">
    <property type="entry name" value="Cytochrome P450"/>
    <property type="match status" value="1"/>
</dbReference>
<feature type="transmembrane region" description="Helical" evidence="13">
    <location>
        <begin position="6"/>
        <end position="26"/>
    </location>
</feature>
<dbReference type="InterPro" id="IPR001128">
    <property type="entry name" value="Cyt_P450"/>
</dbReference>
<keyword evidence="6 13" id="KW-1133">Transmembrane helix</keyword>
<keyword evidence="10 13" id="KW-0472">Membrane</keyword>
<dbReference type="InterPro" id="IPR050665">
    <property type="entry name" value="Cytochrome_P450_Monooxygen"/>
</dbReference>
<reference evidence="14" key="1">
    <citation type="submission" date="2019-10" db="EMBL/GenBank/DDBJ databases">
        <authorList>
            <person name="Zhang R."/>
            <person name="Pan Y."/>
            <person name="Wang J."/>
            <person name="Ma R."/>
            <person name="Yu S."/>
        </authorList>
    </citation>
    <scope>NUCLEOTIDE SEQUENCE</scope>
    <source>
        <strain evidence="14">LA-IB0</strain>
        <tissue evidence="14">Leaf</tissue>
    </source>
</reference>
<comment type="caution">
    <text evidence="14">The sequence shown here is derived from an EMBL/GenBank/DDBJ whole genome shotgun (WGS) entry which is preliminary data.</text>
</comment>
<dbReference type="GO" id="GO:0005506">
    <property type="term" value="F:iron ion binding"/>
    <property type="evidence" value="ECO:0007669"/>
    <property type="project" value="InterPro"/>
</dbReference>
<gene>
    <name evidence="14" type="ORF">BUALT_Bualt14G0104100</name>
</gene>
<evidence type="ECO:0000256" key="12">
    <source>
        <dbReference type="RuleBase" id="RU000461"/>
    </source>
</evidence>